<keyword evidence="3 4" id="KW-0378">Hydrolase</keyword>
<comment type="subunit">
    <text evidence="4">Homodimer.</text>
</comment>
<dbReference type="HAMAP" id="MF_01468">
    <property type="entry name" value="RNase_Mini_III"/>
    <property type="match status" value="1"/>
</dbReference>
<dbReference type="PANTHER" id="PTHR34276:SF1">
    <property type="entry name" value="MINI-RIBONUCLEASE 3"/>
    <property type="match status" value="1"/>
</dbReference>
<comment type="caution">
    <text evidence="6">The sequence shown here is derived from an EMBL/GenBank/DDBJ whole genome shotgun (WGS) entry which is preliminary data.</text>
</comment>
<feature type="active site" evidence="4">
    <location>
        <position position="44"/>
    </location>
</feature>
<name>A0A840USG9_9FIRM</name>
<dbReference type="GO" id="GO:0005737">
    <property type="term" value="C:cytoplasm"/>
    <property type="evidence" value="ECO:0007669"/>
    <property type="project" value="UniProtKB-SubCell"/>
</dbReference>
<dbReference type="Pfam" id="PF00636">
    <property type="entry name" value="Ribonuclease_3"/>
    <property type="match status" value="1"/>
</dbReference>
<evidence type="ECO:0000259" key="5">
    <source>
        <dbReference type="Pfam" id="PF00636"/>
    </source>
</evidence>
<keyword evidence="4" id="KW-0460">Magnesium</keyword>
<keyword evidence="4" id="KW-0699">rRNA-binding</keyword>
<protein>
    <recommendedName>
        <fullName evidence="4">Mini-ribonuclease 3</fullName>
        <shortName evidence="4">Mini-3</shortName>
        <shortName evidence="4">Mini-RNase 3</shortName>
        <ecNumber evidence="4">3.1.26.-</ecNumber>
    </recommendedName>
    <alternativeName>
        <fullName evidence="4">Mini-RNase III</fullName>
        <shortName evidence="4">Mini-III</shortName>
    </alternativeName>
</protein>
<keyword evidence="1 4" id="KW-0540">Nuclease</keyword>
<reference evidence="6 7" key="1">
    <citation type="submission" date="2020-08" db="EMBL/GenBank/DDBJ databases">
        <title>Genomic Encyclopedia of Type Strains, Phase IV (KMG-IV): sequencing the most valuable type-strain genomes for metagenomic binning, comparative biology and taxonomic classification.</title>
        <authorList>
            <person name="Goeker M."/>
        </authorList>
    </citation>
    <scope>NUCLEOTIDE SEQUENCE [LARGE SCALE GENOMIC DNA]</scope>
    <source>
        <strain evidence="6 7">DSM 24661</strain>
    </source>
</reference>
<accession>A0A840USG9</accession>
<gene>
    <name evidence="4" type="primary">mrnC</name>
    <name evidence="6" type="ORF">HNR32_000590</name>
</gene>
<keyword evidence="4" id="KW-0690">Ribosome biogenesis</keyword>
<dbReference type="GO" id="GO:0004525">
    <property type="term" value="F:ribonuclease III activity"/>
    <property type="evidence" value="ECO:0007669"/>
    <property type="project" value="InterPro"/>
</dbReference>
<proteinExistence type="inferred from homology"/>
<keyword evidence="2 4" id="KW-0255">Endonuclease</keyword>
<keyword evidence="4" id="KW-0694">RNA-binding</keyword>
<comment type="subcellular location">
    <subcellularLocation>
        <location evidence="4">Cytoplasm</location>
    </subcellularLocation>
</comment>
<dbReference type="InterPro" id="IPR000999">
    <property type="entry name" value="RNase_III_dom"/>
</dbReference>
<feature type="domain" description="RNase III" evidence="5">
    <location>
        <begin position="38"/>
        <end position="133"/>
    </location>
</feature>
<dbReference type="RefSeq" id="WP_183859491.1">
    <property type="nucleotide sequence ID" value="NZ_JACHFH010000005.1"/>
</dbReference>
<dbReference type="Gene3D" id="1.10.1520.10">
    <property type="entry name" value="Ribonuclease III domain"/>
    <property type="match status" value="1"/>
</dbReference>
<keyword evidence="4" id="KW-0963">Cytoplasm</keyword>
<keyword evidence="4" id="KW-0698">rRNA processing</keyword>
<evidence type="ECO:0000256" key="2">
    <source>
        <dbReference type="ARBA" id="ARBA00022759"/>
    </source>
</evidence>
<evidence type="ECO:0000256" key="1">
    <source>
        <dbReference type="ARBA" id="ARBA00022722"/>
    </source>
</evidence>
<keyword evidence="7" id="KW-1185">Reference proteome</keyword>
<evidence type="ECO:0000313" key="7">
    <source>
        <dbReference type="Proteomes" id="UP000559117"/>
    </source>
</evidence>
<comment type="function">
    <text evidence="4">Involved in correct processing of both the 5' and 3' ends of 23S rRNA precursor. Processes 30S rRNA precursor transcript even in absence of ribonuclease 3 (Rnc); Rnc processes 30S rRNA into smaller rRNA precursors.</text>
</comment>
<evidence type="ECO:0000313" key="6">
    <source>
        <dbReference type="EMBL" id="MBB5335465.1"/>
    </source>
</evidence>
<dbReference type="GO" id="GO:0019843">
    <property type="term" value="F:rRNA binding"/>
    <property type="evidence" value="ECO:0007669"/>
    <property type="project" value="UniProtKB-UniRule"/>
</dbReference>
<dbReference type="PANTHER" id="PTHR34276">
    <property type="entry name" value="MINI-RIBONUCLEASE 3"/>
    <property type="match status" value="1"/>
</dbReference>
<dbReference type="EC" id="3.1.26.-" evidence="4"/>
<dbReference type="SUPFAM" id="SSF69065">
    <property type="entry name" value="RNase III domain-like"/>
    <property type="match status" value="1"/>
</dbReference>
<comment type="cofactor">
    <cofactor evidence="4">
        <name>Mg(2+)</name>
        <dbReference type="ChEBI" id="CHEBI:18420"/>
    </cofactor>
</comment>
<evidence type="ECO:0000256" key="3">
    <source>
        <dbReference type="ARBA" id="ARBA00022801"/>
    </source>
</evidence>
<dbReference type="EMBL" id="JACHFH010000005">
    <property type="protein sequence ID" value="MBB5335465.1"/>
    <property type="molecule type" value="Genomic_DNA"/>
</dbReference>
<sequence>MKFAQYQFLCQRMFAQDENGTIKQHYDEIKPQQLSPLALAYIGDAYFHLFVRTKLLYYEQNKVRVLNDFGAKIVSATYQAYAYKELQNEYTEEEQKIFRRAYNAKSHAPRVASVIDYHLSTGFEAVLGHLQLSGRQARLEEICQKSFEVIIKDISDKQNKN</sequence>
<dbReference type="InterPro" id="IPR036389">
    <property type="entry name" value="RNase_III_sf"/>
</dbReference>
<organism evidence="6 7">
    <name type="scientific">Pectinatus brassicae</name>
    <dbReference type="NCBI Taxonomy" id="862415"/>
    <lineage>
        <taxon>Bacteria</taxon>
        <taxon>Bacillati</taxon>
        <taxon>Bacillota</taxon>
        <taxon>Negativicutes</taxon>
        <taxon>Selenomonadales</taxon>
        <taxon>Selenomonadaceae</taxon>
        <taxon>Pectinatus</taxon>
    </lineage>
</organism>
<evidence type="ECO:0000256" key="4">
    <source>
        <dbReference type="HAMAP-Rule" id="MF_01468"/>
    </source>
</evidence>
<dbReference type="InterPro" id="IPR008226">
    <property type="entry name" value="Mini3_fam"/>
</dbReference>
<dbReference type="Proteomes" id="UP000559117">
    <property type="component" value="Unassembled WGS sequence"/>
</dbReference>
<comment type="similarity">
    <text evidence="4">Belongs to the MrnC RNase family.</text>
</comment>
<dbReference type="AlphaFoldDB" id="A0A840USG9"/>
<dbReference type="GO" id="GO:0006364">
    <property type="term" value="P:rRNA processing"/>
    <property type="evidence" value="ECO:0007669"/>
    <property type="project" value="UniProtKB-UniRule"/>
</dbReference>